<evidence type="ECO:0000313" key="10">
    <source>
        <dbReference type="EMBL" id="RKF54998.1"/>
    </source>
</evidence>
<dbReference type="EMBL" id="MCBQ01020510">
    <property type="protein sequence ID" value="RKF54998.1"/>
    <property type="molecule type" value="Genomic_DNA"/>
</dbReference>
<keyword evidence="5" id="KW-0375">Hydrogen ion transport</keyword>
<evidence type="ECO:0000256" key="1">
    <source>
        <dbReference type="ARBA" id="ARBA00004127"/>
    </source>
</evidence>
<evidence type="ECO:0000256" key="9">
    <source>
        <dbReference type="SAM" id="Phobius"/>
    </source>
</evidence>
<dbReference type="AlphaFoldDB" id="A0A420HC66"/>
<feature type="transmembrane region" description="Helical" evidence="9">
    <location>
        <begin position="6"/>
        <end position="25"/>
    </location>
</feature>
<comment type="similarity">
    <text evidence="2">Belongs to the V-ATPase e1/e2 subunit family.</text>
</comment>
<dbReference type="STRING" id="62708.A0A420HC66"/>
<feature type="transmembrane region" description="Helical" evidence="9">
    <location>
        <begin position="37"/>
        <end position="57"/>
    </location>
</feature>
<evidence type="ECO:0000256" key="2">
    <source>
        <dbReference type="ARBA" id="ARBA00008328"/>
    </source>
</evidence>
<keyword evidence="11" id="KW-1185">Reference proteome</keyword>
<evidence type="ECO:0000256" key="5">
    <source>
        <dbReference type="ARBA" id="ARBA00022781"/>
    </source>
</evidence>
<proteinExistence type="inferred from homology"/>
<evidence type="ECO:0000256" key="6">
    <source>
        <dbReference type="ARBA" id="ARBA00022989"/>
    </source>
</evidence>
<dbReference type="Pfam" id="PF05493">
    <property type="entry name" value="ATP_synt_H"/>
    <property type="match status" value="1"/>
</dbReference>
<sequence>MASGSSIIVGLVLVVLACVASWFLSPKNETQAIWRSSLILSFASCYIMWAITFLAQLHPLIVPRRGGLRESAVHE</sequence>
<dbReference type="GO" id="GO:0046961">
    <property type="term" value="F:proton-transporting ATPase activity, rotational mechanism"/>
    <property type="evidence" value="ECO:0007669"/>
    <property type="project" value="InterPro"/>
</dbReference>
<organism evidence="10 11">
    <name type="scientific">Golovinomyces cichoracearum</name>
    <dbReference type="NCBI Taxonomy" id="62708"/>
    <lineage>
        <taxon>Eukaryota</taxon>
        <taxon>Fungi</taxon>
        <taxon>Dikarya</taxon>
        <taxon>Ascomycota</taxon>
        <taxon>Pezizomycotina</taxon>
        <taxon>Leotiomycetes</taxon>
        <taxon>Erysiphales</taxon>
        <taxon>Erysiphaceae</taxon>
        <taxon>Golovinomyces</taxon>
    </lineage>
</organism>
<evidence type="ECO:0000256" key="8">
    <source>
        <dbReference type="ARBA" id="ARBA00023136"/>
    </source>
</evidence>
<name>A0A420HC66_9PEZI</name>
<keyword evidence="6 9" id="KW-1133">Transmembrane helix</keyword>
<dbReference type="GO" id="GO:0007035">
    <property type="term" value="P:vacuolar acidification"/>
    <property type="evidence" value="ECO:0007669"/>
    <property type="project" value="TreeGrafter"/>
</dbReference>
<protein>
    <submittedName>
        <fullName evidence="10">V-type proton ATPase subunit e</fullName>
    </submittedName>
</protein>
<evidence type="ECO:0000313" key="11">
    <source>
        <dbReference type="Proteomes" id="UP000283383"/>
    </source>
</evidence>
<gene>
    <name evidence="10" type="ORF">GcM3_03739</name>
</gene>
<dbReference type="InterPro" id="IPR008389">
    <property type="entry name" value="ATPase_V0-cplx_e1/e2_su"/>
</dbReference>
<comment type="subcellular location">
    <subcellularLocation>
        <location evidence="1">Endomembrane system</location>
        <topology evidence="1">Multi-pass membrane protein</topology>
    </subcellularLocation>
</comment>
<accession>A0A420HC66</accession>
<comment type="caution">
    <text evidence="10">The sequence shown here is derived from an EMBL/GenBank/DDBJ whole genome shotgun (WGS) entry which is preliminary data.</text>
</comment>
<keyword evidence="4 9" id="KW-0812">Transmembrane</keyword>
<dbReference type="GO" id="GO:0012505">
    <property type="term" value="C:endomembrane system"/>
    <property type="evidence" value="ECO:0007669"/>
    <property type="project" value="UniProtKB-SubCell"/>
</dbReference>
<dbReference type="PANTHER" id="PTHR12263">
    <property type="entry name" value="VACUOLAR ATP SYNTHASE SUBUNIT H"/>
    <property type="match status" value="1"/>
</dbReference>
<dbReference type="GO" id="GO:0000220">
    <property type="term" value="C:vacuolar proton-transporting V-type ATPase, V0 domain"/>
    <property type="evidence" value="ECO:0007669"/>
    <property type="project" value="TreeGrafter"/>
</dbReference>
<dbReference type="PANTHER" id="PTHR12263:SF0">
    <property type="entry name" value="V-TYPE PROTON ATPASE SUBUNIT"/>
    <property type="match status" value="1"/>
</dbReference>
<evidence type="ECO:0000256" key="3">
    <source>
        <dbReference type="ARBA" id="ARBA00022448"/>
    </source>
</evidence>
<keyword evidence="8 9" id="KW-0472">Membrane</keyword>
<reference evidence="10 11" key="1">
    <citation type="journal article" date="2018" name="BMC Genomics">
        <title>Comparative genome analyses reveal sequence features reflecting distinct modes of host-adaptation between dicot and monocot powdery mildew.</title>
        <authorList>
            <person name="Wu Y."/>
            <person name="Ma X."/>
            <person name="Pan Z."/>
            <person name="Kale S.D."/>
            <person name="Song Y."/>
            <person name="King H."/>
            <person name="Zhang Q."/>
            <person name="Presley C."/>
            <person name="Deng X."/>
            <person name="Wei C.I."/>
            <person name="Xiao S."/>
        </authorList>
    </citation>
    <scope>NUCLEOTIDE SEQUENCE [LARGE SCALE GENOMIC DNA]</scope>
    <source>
        <strain evidence="10">UMSG3</strain>
    </source>
</reference>
<keyword evidence="7" id="KW-0406">Ion transport</keyword>
<evidence type="ECO:0000256" key="4">
    <source>
        <dbReference type="ARBA" id="ARBA00022692"/>
    </source>
</evidence>
<dbReference type="Proteomes" id="UP000283383">
    <property type="component" value="Unassembled WGS sequence"/>
</dbReference>
<evidence type="ECO:0000256" key="7">
    <source>
        <dbReference type="ARBA" id="ARBA00023065"/>
    </source>
</evidence>
<keyword evidence="3" id="KW-0813">Transport</keyword>